<proteinExistence type="predicted"/>
<evidence type="ECO:0000313" key="2">
    <source>
        <dbReference type="Proteomes" id="UP000250235"/>
    </source>
</evidence>
<evidence type="ECO:0000313" key="1">
    <source>
        <dbReference type="EMBL" id="KZV35530.1"/>
    </source>
</evidence>
<protein>
    <submittedName>
        <fullName evidence="1">Uncharacterized protein</fullName>
    </submittedName>
</protein>
<dbReference type="AlphaFoldDB" id="A0A2Z7BTH5"/>
<name>A0A2Z7BTH5_9LAMI</name>
<organism evidence="1 2">
    <name type="scientific">Dorcoceras hygrometricum</name>
    <dbReference type="NCBI Taxonomy" id="472368"/>
    <lineage>
        <taxon>Eukaryota</taxon>
        <taxon>Viridiplantae</taxon>
        <taxon>Streptophyta</taxon>
        <taxon>Embryophyta</taxon>
        <taxon>Tracheophyta</taxon>
        <taxon>Spermatophyta</taxon>
        <taxon>Magnoliopsida</taxon>
        <taxon>eudicotyledons</taxon>
        <taxon>Gunneridae</taxon>
        <taxon>Pentapetalae</taxon>
        <taxon>asterids</taxon>
        <taxon>lamiids</taxon>
        <taxon>Lamiales</taxon>
        <taxon>Gesneriaceae</taxon>
        <taxon>Didymocarpoideae</taxon>
        <taxon>Trichosporeae</taxon>
        <taxon>Loxocarpinae</taxon>
        <taxon>Dorcoceras</taxon>
    </lineage>
</organism>
<sequence length="66" mass="7698">MQKAVNRRQTQEFVSETTSPLLPVLEGFTRRFDLTATYRPDLTARKLRELLALCCTLARRLCDFVH</sequence>
<dbReference type="Proteomes" id="UP000250235">
    <property type="component" value="Unassembled WGS sequence"/>
</dbReference>
<dbReference type="EMBL" id="KV004558">
    <property type="protein sequence ID" value="KZV35530.1"/>
    <property type="molecule type" value="Genomic_DNA"/>
</dbReference>
<accession>A0A2Z7BTH5</accession>
<keyword evidence="2" id="KW-1185">Reference proteome</keyword>
<reference evidence="1 2" key="1">
    <citation type="journal article" date="2015" name="Proc. Natl. Acad. Sci. U.S.A.">
        <title>The resurrection genome of Boea hygrometrica: A blueprint for survival of dehydration.</title>
        <authorList>
            <person name="Xiao L."/>
            <person name="Yang G."/>
            <person name="Zhang L."/>
            <person name="Yang X."/>
            <person name="Zhao S."/>
            <person name="Ji Z."/>
            <person name="Zhou Q."/>
            <person name="Hu M."/>
            <person name="Wang Y."/>
            <person name="Chen M."/>
            <person name="Xu Y."/>
            <person name="Jin H."/>
            <person name="Xiao X."/>
            <person name="Hu G."/>
            <person name="Bao F."/>
            <person name="Hu Y."/>
            <person name="Wan P."/>
            <person name="Li L."/>
            <person name="Deng X."/>
            <person name="Kuang T."/>
            <person name="Xiang C."/>
            <person name="Zhu J.K."/>
            <person name="Oliver M.J."/>
            <person name="He Y."/>
        </authorList>
    </citation>
    <scope>NUCLEOTIDE SEQUENCE [LARGE SCALE GENOMIC DNA]</scope>
    <source>
        <strain evidence="2">cv. XS01</strain>
    </source>
</reference>
<gene>
    <name evidence="1" type="ORF">F511_21366</name>
</gene>